<dbReference type="AlphaFoldDB" id="A0A1M7PMJ4"/>
<dbReference type="Proteomes" id="UP000184184">
    <property type="component" value="Unassembled WGS sequence"/>
</dbReference>
<dbReference type="STRING" id="1027249.SAMN05216179_2336"/>
<name>A0A1M7PMJ4_9BACI</name>
<dbReference type="RefSeq" id="WP_170862687.1">
    <property type="nucleotide sequence ID" value="NZ_FRCZ01000004.1"/>
</dbReference>
<accession>A0A1M7PMJ4</accession>
<evidence type="ECO:0000313" key="1">
    <source>
        <dbReference type="EMBL" id="SHN18297.1"/>
    </source>
</evidence>
<protein>
    <submittedName>
        <fullName evidence="1">Uncharacterized protein</fullName>
    </submittedName>
</protein>
<reference evidence="1 2" key="1">
    <citation type="submission" date="2016-11" db="EMBL/GenBank/DDBJ databases">
        <authorList>
            <person name="Jaros S."/>
            <person name="Januszkiewicz K."/>
            <person name="Wedrychowicz H."/>
        </authorList>
    </citation>
    <scope>NUCLEOTIDE SEQUENCE [LARGE SCALE GENOMIC DNA]</scope>
    <source>
        <strain evidence="1 2">CGMCC 1.10681</strain>
    </source>
</reference>
<dbReference type="EMBL" id="FRCZ01000004">
    <property type="protein sequence ID" value="SHN18297.1"/>
    <property type="molecule type" value="Genomic_DNA"/>
</dbReference>
<gene>
    <name evidence="1" type="ORF">SAMN05216179_2336</name>
</gene>
<sequence>MTKVKMLVQSTYNKELLRVGKIYEVNEETAKRWQVSRIAEIVSQNKEDN</sequence>
<proteinExistence type="predicted"/>
<evidence type="ECO:0000313" key="2">
    <source>
        <dbReference type="Proteomes" id="UP000184184"/>
    </source>
</evidence>
<organism evidence="1 2">
    <name type="scientific">Gracilibacillus kekensis</name>
    <dbReference type="NCBI Taxonomy" id="1027249"/>
    <lineage>
        <taxon>Bacteria</taxon>
        <taxon>Bacillati</taxon>
        <taxon>Bacillota</taxon>
        <taxon>Bacilli</taxon>
        <taxon>Bacillales</taxon>
        <taxon>Bacillaceae</taxon>
        <taxon>Gracilibacillus</taxon>
    </lineage>
</organism>
<keyword evidence="2" id="KW-1185">Reference proteome</keyword>